<keyword evidence="1" id="KW-1133">Transmembrane helix</keyword>
<feature type="transmembrane region" description="Helical" evidence="1">
    <location>
        <begin position="43"/>
        <end position="62"/>
    </location>
</feature>
<dbReference type="EMBL" id="CP049865">
    <property type="protein sequence ID" value="QIK73346.1"/>
    <property type="molecule type" value="Genomic_DNA"/>
</dbReference>
<evidence type="ECO:0000313" key="2">
    <source>
        <dbReference type="EMBL" id="QIK73346.1"/>
    </source>
</evidence>
<sequence>MLDTLRTVLARALIVAGRVLLVATVLMAVWVGYRAASVTESEVVGLFVLLAASGSVWPMLLLPMASAALATTGGGISAETVLGRRSVAEVRVVHALRLPGHVWGYQVEVVLGRGWLIVASSELWEWPDDYGLGAVPQVIHPWWTGWLVMAGWMLGGLAAIALGFGLLAWLVPAG</sequence>
<dbReference type="KEGG" id="prv:G7070_15095"/>
<feature type="transmembrane region" description="Helical" evidence="1">
    <location>
        <begin position="12"/>
        <end position="31"/>
    </location>
</feature>
<accession>A0A6G7Y9J0</accession>
<reference evidence="2 3" key="1">
    <citation type="submission" date="2020-03" db="EMBL/GenBank/DDBJ databases">
        <title>Propioniciclava sp. nov., isolated from Hydrophilus acuminatus.</title>
        <authorList>
            <person name="Hyun D.-W."/>
            <person name="Bae J.-W."/>
        </authorList>
    </citation>
    <scope>NUCLEOTIDE SEQUENCE [LARGE SCALE GENOMIC DNA]</scope>
    <source>
        <strain evidence="2 3">HDW11</strain>
    </source>
</reference>
<name>A0A6G7Y9J0_9ACTN</name>
<keyword evidence="1" id="KW-0812">Transmembrane</keyword>
<protein>
    <submittedName>
        <fullName evidence="2">Uncharacterized protein</fullName>
    </submittedName>
</protein>
<evidence type="ECO:0000313" key="3">
    <source>
        <dbReference type="Proteomes" id="UP000501058"/>
    </source>
</evidence>
<keyword evidence="3" id="KW-1185">Reference proteome</keyword>
<gene>
    <name evidence="2" type="ORF">G7070_15095</name>
</gene>
<evidence type="ECO:0000256" key="1">
    <source>
        <dbReference type="SAM" id="Phobius"/>
    </source>
</evidence>
<dbReference type="AlphaFoldDB" id="A0A6G7Y9J0"/>
<dbReference type="RefSeq" id="WP_166234415.1">
    <property type="nucleotide sequence ID" value="NZ_CP049865.1"/>
</dbReference>
<feature type="transmembrane region" description="Helical" evidence="1">
    <location>
        <begin position="146"/>
        <end position="171"/>
    </location>
</feature>
<organism evidence="2 3">
    <name type="scientific">Propioniciclava coleopterorum</name>
    <dbReference type="NCBI Taxonomy" id="2714937"/>
    <lineage>
        <taxon>Bacteria</taxon>
        <taxon>Bacillati</taxon>
        <taxon>Actinomycetota</taxon>
        <taxon>Actinomycetes</taxon>
        <taxon>Propionibacteriales</taxon>
        <taxon>Propionibacteriaceae</taxon>
        <taxon>Propioniciclava</taxon>
    </lineage>
</organism>
<keyword evidence="1" id="KW-0472">Membrane</keyword>
<dbReference type="Proteomes" id="UP000501058">
    <property type="component" value="Chromosome"/>
</dbReference>
<proteinExistence type="predicted"/>